<evidence type="ECO:0000256" key="7">
    <source>
        <dbReference type="ARBA" id="ARBA00022840"/>
    </source>
</evidence>
<evidence type="ECO:0000256" key="11">
    <source>
        <dbReference type="SAM" id="Phobius"/>
    </source>
</evidence>
<feature type="transmembrane region" description="Helical" evidence="11">
    <location>
        <begin position="577"/>
        <end position="599"/>
    </location>
</feature>
<feature type="transmembrane region" description="Helical" evidence="11">
    <location>
        <begin position="1421"/>
        <end position="1438"/>
    </location>
</feature>
<feature type="transmembrane region" description="Helical" evidence="11">
    <location>
        <begin position="1389"/>
        <end position="1409"/>
    </location>
</feature>
<keyword evidence="14" id="KW-1185">Reference proteome</keyword>
<comment type="similarity">
    <text evidence="2">Belongs to the ABC transporter superfamily. ABCG family. PDR (TC 3.A.1.205) subfamily.</text>
</comment>
<keyword evidence="3" id="KW-0813">Transport</keyword>
<feature type="compositionally biased region" description="Low complexity" evidence="10">
    <location>
        <begin position="14"/>
        <end position="31"/>
    </location>
</feature>
<dbReference type="Pfam" id="PF01061">
    <property type="entry name" value="ABC2_membrane"/>
    <property type="match status" value="2"/>
</dbReference>
<feature type="domain" description="ABC transporter" evidence="12">
    <location>
        <begin position="175"/>
        <end position="448"/>
    </location>
</feature>
<dbReference type="PANTHER" id="PTHR48040:SF28">
    <property type="entry name" value="ABC TRANSPORTER G FAMILY MEMBER 39-LIKE"/>
    <property type="match status" value="1"/>
</dbReference>
<evidence type="ECO:0000256" key="3">
    <source>
        <dbReference type="ARBA" id="ARBA00022448"/>
    </source>
</evidence>
<keyword evidence="7" id="KW-0067">ATP-binding</keyword>
<sequence>MASDKGGKVTDEVPMSMMPSRSRRASNSMSNSRRESFNYPSSSFGTNPLEAAARQSNRSYDEEALRWAALEKLPTYDRIRTSVFQKHTGSVRQVDVKDLSMIDFQHLLEKVHRNQDDENEQLVFKMRKRLDRVGIELPTIEVRYEDLSVQADCYVGNRGLPTLLNASRNMLESILDVFHLAPTKKKVLTILDNVSGVIKPGRMTLLLGPPSSGKTTLLLKLAGKLDSSLKVKGSVTFNGHTHDEFVPQKTAMYVSQNDLHNGQLTVRETLDFSARVQGVGTQYHLLEEVMKREKEAGIRPEPDVDTFMKASALPGSNGSLAVEYVLALLGLDICADTMIGDEMVRGISGGQKKRVTTGEMIVGPTKVLFMDEISTGLDSSTTFSIVKSLSRFAHAMSGTVLVSLLQPAPETFALFDDVLLLSEGQVVYHGPIGNVMEFFESCGFKLPERKGIADFLQEVTSRKDQEQYWADKSRPYRFIPVREFAEAFRSFHVGVKLYEDLAVPYSKDKSHPAALAVNRYSISKLELLKICFQRERILFKRNAVVAIVKAVQITVGAFVSMTTFFRTRLHQDQVGDGVLYVNALFFAIVIFFFTGFGELAGTINRLPVLIKQRDMLLSPAWAYTISTMILSIPSSLLEVGIYSCMTYFVTGYAPDAGRFFKYYLVLFMIQQQAGGMFRFIAGLCRTDTLAFTLGWIMILLLFMLGGFIIPRPDIPVWWRWAYWATNMAYAEQATSVNELTAPRWQKPNPADPSTPLGVAVLESRGLFPYSYWYWIGIGGLIGFYILFNVAFTVSLGFMPAIGKPQPIMSEQELAEKEAARSGIPLPKSASQSRSRSLSKSRSSQRRSLSLSAAMSAAGQAPMQMAKSRRSSKAFSEDEHRVTETEDMVVERGMILPFQPLSISFDDVSYYVDMPAEMKSAEVTESKLQLLSGITGAFRPGVLTALVGVSGAGKTTLMDVLAGRKTGGYIEGDIRISGYPKNQKTFARISGYCEQNDIHSPQTTVREALIYSAWLRLASEIDDASKTAFVEEVLELVELKQLENALVGLPGITGLSTEQRKRLTIAVELVANPSIIFMDEPTSGLDARAAAIVMRTVRNTVDTGRTVVCTIHQPSIDIFEAFDELLLLKRGGRVIYAGELGHYSQKLVDYFQAMPGISKITDGYNPATWMLEVSSTDKERELGVDFAELYLKSSLYERNKQLVRELSVPAPGSQDLYFPTQYPQSFFNQLRCVLWKQNITYWRSPHYNLVRYGFTLLTGLICGSIFWRVGQKYSTSRQLTTTIGALYGATLFLCFNNAQTVQPMVSIERTVHYREKAAGLYSSVAYGLAQVLIEIPYILVQGVLYSLITYAMLNFEWTGAKFFWYLYITCTGLITFTYYGMMMVSITPNLILATVSSTFFYTIFNLYSGFLIPRPYIPGWWIWYYWFNPVAWSVYGLIASQYGDIGRTMTVIGAADTTVKMYLREQFGFRHDFLKVVGPILFLWPVFFGGIFIFAIKNLNFQRR</sequence>
<evidence type="ECO:0000313" key="13">
    <source>
        <dbReference type="EMBL" id="KAG0570758.1"/>
    </source>
</evidence>
<feature type="transmembrane region" description="Helical" evidence="11">
    <location>
        <begin position="543"/>
        <end position="565"/>
    </location>
</feature>
<evidence type="ECO:0000256" key="1">
    <source>
        <dbReference type="ARBA" id="ARBA00004141"/>
    </source>
</evidence>
<dbReference type="EMBL" id="CM026427">
    <property type="protein sequence ID" value="KAG0570758.1"/>
    <property type="molecule type" value="Genomic_DNA"/>
</dbReference>
<dbReference type="SMART" id="SM00382">
    <property type="entry name" value="AAA"/>
    <property type="match status" value="2"/>
</dbReference>
<dbReference type="Gene3D" id="3.40.50.300">
    <property type="entry name" value="P-loop containing nucleotide triphosphate hydrolases"/>
    <property type="match status" value="2"/>
</dbReference>
<dbReference type="Proteomes" id="UP000822688">
    <property type="component" value="Chromosome 6"/>
</dbReference>
<dbReference type="CDD" id="cd03232">
    <property type="entry name" value="ABCG_PDR_domain2"/>
    <property type="match status" value="1"/>
</dbReference>
<keyword evidence="6" id="KW-0547">Nucleotide-binding</keyword>
<dbReference type="Pfam" id="PF19055">
    <property type="entry name" value="ABC2_membrane_7"/>
    <property type="match status" value="1"/>
</dbReference>
<accession>A0A8T0HID5</accession>
<evidence type="ECO:0000256" key="5">
    <source>
        <dbReference type="ARBA" id="ARBA00022737"/>
    </source>
</evidence>
<keyword evidence="4 11" id="KW-0812">Transmembrane</keyword>
<dbReference type="InterPro" id="IPR034001">
    <property type="entry name" value="ABCG_PDR_1"/>
</dbReference>
<dbReference type="GO" id="GO:0140359">
    <property type="term" value="F:ABC-type transporter activity"/>
    <property type="evidence" value="ECO:0007669"/>
    <property type="project" value="InterPro"/>
</dbReference>
<feature type="transmembrane region" description="Helical" evidence="11">
    <location>
        <begin position="1248"/>
        <end position="1266"/>
    </location>
</feature>
<dbReference type="GO" id="GO:0016887">
    <property type="term" value="F:ATP hydrolysis activity"/>
    <property type="evidence" value="ECO:0007669"/>
    <property type="project" value="InterPro"/>
</dbReference>
<feature type="transmembrane region" description="Helical" evidence="11">
    <location>
        <begin position="1361"/>
        <end position="1380"/>
    </location>
</feature>
<dbReference type="InterPro" id="IPR013581">
    <property type="entry name" value="PDR_assoc"/>
</dbReference>
<feature type="compositionally biased region" description="Basic and acidic residues" evidence="10">
    <location>
        <begin position="1"/>
        <end position="11"/>
    </location>
</feature>
<evidence type="ECO:0000256" key="10">
    <source>
        <dbReference type="SAM" id="MobiDB-lite"/>
    </source>
</evidence>
<dbReference type="Pfam" id="PF08370">
    <property type="entry name" value="PDR_assoc"/>
    <property type="match status" value="1"/>
</dbReference>
<feature type="transmembrane region" description="Helical" evidence="11">
    <location>
        <begin position="1472"/>
        <end position="1495"/>
    </location>
</feature>
<feature type="transmembrane region" description="Helical" evidence="11">
    <location>
        <begin position="620"/>
        <end position="642"/>
    </location>
</feature>
<feature type="domain" description="ABC transporter" evidence="12">
    <location>
        <begin position="902"/>
        <end position="1154"/>
    </location>
</feature>
<dbReference type="FunFam" id="3.40.50.300:FF:000179">
    <property type="entry name" value="ABC transporter G family member 34"/>
    <property type="match status" value="1"/>
</dbReference>
<dbReference type="InterPro" id="IPR013525">
    <property type="entry name" value="ABC2_TM"/>
</dbReference>
<dbReference type="InterPro" id="IPR034003">
    <property type="entry name" value="ABCG_PDR_2"/>
</dbReference>
<evidence type="ECO:0000259" key="12">
    <source>
        <dbReference type="PROSITE" id="PS50893"/>
    </source>
</evidence>
<feature type="transmembrane region" description="Helical" evidence="11">
    <location>
        <begin position="1317"/>
        <end position="1338"/>
    </location>
</feature>
<feature type="region of interest" description="Disordered" evidence="10">
    <location>
        <begin position="813"/>
        <end position="882"/>
    </location>
</feature>
<evidence type="ECO:0000313" key="14">
    <source>
        <dbReference type="Proteomes" id="UP000822688"/>
    </source>
</evidence>
<feature type="region of interest" description="Disordered" evidence="10">
    <location>
        <begin position="1"/>
        <end position="48"/>
    </location>
</feature>
<dbReference type="InterPro" id="IPR003593">
    <property type="entry name" value="AAA+_ATPase"/>
</dbReference>
<feature type="compositionally biased region" description="Low complexity" evidence="10">
    <location>
        <begin position="845"/>
        <end position="857"/>
    </location>
</feature>
<dbReference type="InterPro" id="IPR027417">
    <property type="entry name" value="P-loop_NTPase"/>
</dbReference>
<dbReference type="FunFam" id="3.40.50.300:FF:000059">
    <property type="entry name" value="ABC transporter G family member 40"/>
    <property type="match status" value="1"/>
</dbReference>
<dbReference type="InterPro" id="IPR003439">
    <property type="entry name" value="ABC_transporter-like_ATP-bd"/>
</dbReference>
<evidence type="ECO:0000256" key="8">
    <source>
        <dbReference type="ARBA" id="ARBA00022989"/>
    </source>
</evidence>
<reference evidence="13 14" key="1">
    <citation type="submission" date="2020-06" db="EMBL/GenBank/DDBJ databases">
        <title>WGS assembly of Ceratodon purpureus strain R40.</title>
        <authorList>
            <person name="Carey S.B."/>
            <person name="Jenkins J."/>
            <person name="Shu S."/>
            <person name="Lovell J.T."/>
            <person name="Sreedasyam A."/>
            <person name="Maumus F."/>
            <person name="Tiley G.P."/>
            <person name="Fernandez-Pozo N."/>
            <person name="Barry K."/>
            <person name="Chen C."/>
            <person name="Wang M."/>
            <person name="Lipzen A."/>
            <person name="Daum C."/>
            <person name="Saski C.A."/>
            <person name="Payton A.C."/>
            <person name="Mcbreen J.C."/>
            <person name="Conrad R.E."/>
            <person name="Kollar L.M."/>
            <person name="Olsson S."/>
            <person name="Huttunen S."/>
            <person name="Landis J.B."/>
            <person name="Wickett N.J."/>
            <person name="Johnson M.G."/>
            <person name="Rensing S.A."/>
            <person name="Grimwood J."/>
            <person name="Schmutz J."/>
            <person name="Mcdaniel S.F."/>
        </authorList>
    </citation>
    <scope>NUCLEOTIDE SEQUENCE [LARGE SCALE GENOMIC DNA]</scope>
    <source>
        <strain evidence="13 14">R40</strain>
    </source>
</reference>
<keyword evidence="8 11" id="KW-1133">Transmembrane helix</keyword>
<feature type="transmembrane region" description="Helical" evidence="11">
    <location>
        <begin position="688"/>
        <end position="709"/>
    </location>
</feature>
<feature type="transmembrane region" description="Helical" evidence="11">
    <location>
        <begin position="1278"/>
        <end position="1297"/>
    </location>
</feature>
<dbReference type="InterPro" id="IPR043926">
    <property type="entry name" value="ABCG_dom"/>
</dbReference>
<comment type="caution">
    <text evidence="13">The sequence shown here is derived from an EMBL/GenBank/DDBJ whole genome shotgun (WGS) entry which is preliminary data.</text>
</comment>
<dbReference type="Pfam" id="PF00005">
    <property type="entry name" value="ABC_tran"/>
    <property type="match status" value="2"/>
</dbReference>
<evidence type="ECO:0000256" key="9">
    <source>
        <dbReference type="ARBA" id="ARBA00023136"/>
    </source>
</evidence>
<gene>
    <name evidence="13" type="ORF">KC19_6G185400</name>
</gene>
<dbReference type="Pfam" id="PF14510">
    <property type="entry name" value="ABC_trans_N"/>
    <property type="match status" value="1"/>
</dbReference>
<dbReference type="GO" id="GO:0005524">
    <property type="term" value="F:ATP binding"/>
    <property type="evidence" value="ECO:0007669"/>
    <property type="project" value="UniProtKB-KW"/>
</dbReference>
<dbReference type="OrthoDB" id="245989at2759"/>
<keyword evidence="9 11" id="KW-0472">Membrane</keyword>
<dbReference type="SUPFAM" id="SSF52540">
    <property type="entry name" value="P-loop containing nucleoside triphosphate hydrolases"/>
    <property type="match status" value="2"/>
</dbReference>
<comment type="subcellular location">
    <subcellularLocation>
        <location evidence="1">Membrane</location>
        <topology evidence="1">Multi-pass membrane protein</topology>
    </subcellularLocation>
</comment>
<protein>
    <recommendedName>
        <fullName evidence="12">ABC transporter domain-containing protein</fullName>
    </recommendedName>
</protein>
<dbReference type="GO" id="GO:0016020">
    <property type="term" value="C:membrane"/>
    <property type="evidence" value="ECO:0007669"/>
    <property type="project" value="UniProtKB-SubCell"/>
</dbReference>
<dbReference type="InterPro" id="IPR029481">
    <property type="entry name" value="ABC_trans_N"/>
</dbReference>
<dbReference type="CDD" id="cd03233">
    <property type="entry name" value="ABCG_PDR_domain1"/>
    <property type="match status" value="1"/>
</dbReference>
<proteinExistence type="inferred from homology"/>
<dbReference type="PROSITE" id="PS50893">
    <property type="entry name" value="ABC_TRANSPORTER_2"/>
    <property type="match status" value="2"/>
</dbReference>
<organism evidence="13 14">
    <name type="scientific">Ceratodon purpureus</name>
    <name type="common">Fire moss</name>
    <name type="synonym">Dicranum purpureum</name>
    <dbReference type="NCBI Taxonomy" id="3225"/>
    <lineage>
        <taxon>Eukaryota</taxon>
        <taxon>Viridiplantae</taxon>
        <taxon>Streptophyta</taxon>
        <taxon>Embryophyta</taxon>
        <taxon>Bryophyta</taxon>
        <taxon>Bryophytina</taxon>
        <taxon>Bryopsida</taxon>
        <taxon>Dicranidae</taxon>
        <taxon>Pseudoditrichales</taxon>
        <taxon>Ditrichaceae</taxon>
        <taxon>Ceratodon</taxon>
    </lineage>
</organism>
<evidence type="ECO:0000256" key="6">
    <source>
        <dbReference type="ARBA" id="ARBA00022741"/>
    </source>
</evidence>
<keyword evidence="5" id="KW-0677">Repeat</keyword>
<evidence type="ECO:0000256" key="2">
    <source>
        <dbReference type="ARBA" id="ARBA00006012"/>
    </source>
</evidence>
<feature type="transmembrane region" description="Helical" evidence="11">
    <location>
        <begin position="771"/>
        <end position="798"/>
    </location>
</feature>
<name>A0A8T0HID5_CERPU</name>
<dbReference type="PANTHER" id="PTHR48040">
    <property type="entry name" value="PLEIOTROPIC DRUG RESISTANCE PROTEIN 1-LIKE ISOFORM X1"/>
    <property type="match status" value="1"/>
</dbReference>
<evidence type="ECO:0000256" key="4">
    <source>
        <dbReference type="ARBA" id="ARBA00022692"/>
    </source>
</evidence>